<comment type="caution">
    <text evidence="1">The sequence shown here is derived from an EMBL/GenBank/DDBJ whole genome shotgun (WGS) entry which is preliminary data.</text>
</comment>
<dbReference type="RefSeq" id="WP_026815358.1">
    <property type="nucleotide sequence ID" value="NZ_BMWP01000023.1"/>
</dbReference>
<protein>
    <recommendedName>
        <fullName evidence="3">Transaldolase</fullName>
    </recommendedName>
</protein>
<accession>A0A918MQ16</accession>
<dbReference type="PROSITE" id="PS51257">
    <property type="entry name" value="PROKAR_LIPOPROTEIN"/>
    <property type="match status" value="1"/>
</dbReference>
<organism evidence="1 2">
    <name type="scientific">Arenibacter certesii</name>
    <dbReference type="NCBI Taxonomy" id="228955"/>
    <lineage>
        <taxon>Bacteria</taxon>
        <taxon>Pseudomonadati</taxon>
        <taxon>Bacteroidota</taxon>
        <taxon>Flavobacteriia</taxon>
        <taxon>Flavobacteriales</taxon>
        <taxon>Flavobacteriaceae</taxon>
        <taxon>Arenibacter</taxon>
    </lineage>
</organism>
<dbReference type="EMBL" id="BMWP01000023">
    <property type="protein sequence ID" value="GGW43394.1"/>
    <property type="molecule type" value="Genomic_DNA"/>
</dbReference>
<evidence type="ECO:0000313" key="1">
    <source>
        <dbReference type="EMBL" id="GGW43394.1"/>
    </source>
</evidence>
<dbReference type="AlphaFoldDB" id="A0A918MQ16"/>
<reference evidence="1" key="1">
    <citation type="journal article" date="2014" name="Int. J. Syst. Evol. Microbiol.">
        <title>Complete genome sequence of Corynebacterium casei LMG S-19264T (=DSM 44701T), isolated from a smear-ripened cheese.</title>
        <authorList>
            <consortium name="US DOE Joint Genome Institute (JGI-PGF)"/>
            <person name="Walter F."/>
            <person name="Albersmeier A."/>
            <person name="Kalinowski J."/>
            <person name="Ruckert C."/>
        </authorList>
    </citation>
    <scope>NUCLEOTIDE SEQUENCE</scope>
    <source>
        <strain evidence="1">KCTC 12113</strain>
    </source>
</reference>
<reference evidence="1" key="2">
    <citation type="submission" date="2020-09" db="EMBL/GenBank/DDBJ databases">
        <authorList>
            <person name="Sun Q."/>
            <person name="Kim S."/>
        </authorList>
    </citation>
    <scope>NUCLEOTIDE SEQUENCE</scope>
    <source>
        <strain evidence="1">KCTC 12113</strain>
    </source>
</reference>
<evidence type="ECO:0008006" key="3">
    <source>
        <dbReference type="Google" id="ProtNLM"/>
    </source>
</evidence>
<name>A0A918MQ16_9FLAO</name>
<gene>
    <name evidence="1" type="ORF">GCM10007383_30020</name>
</gene>
<sequence>MNKPLLYVFILAFVTSCGTEIKKSPNVFFAGEILNPTSEYVVLYKDEVVIDSAKLTDDNRFSIQLKSAAEGLYHFDHQPELQYVYLEQGDSLMIRLNTEDFDESLIFSGRGKEINNFLLELFLSTEEEIPTIYSYSHLDPSAFAHKIDSLRQLRTTILDVLSKEVKLSDNAVTMAQTSIDYNYYTYKEKYPFWNRRVSGSNSIPKLDKDFYSYRKNVDYNLDELAYHRYYYNFLKTHFDNLAYMGCADNCQGQHFEIVEDKLHFNQHKLKLIDSLVTSKSIRDNLFRSVALYYLINVHDTEENIKEFISDFHKYSSNNKHISEIEAIYEGVKNMQPNKKLPQVLVYDNGENKISLREIAEKEENAVFYFWSGTQKQHFKNIIKRVNELEKLNPQYTFIGINCNTEMMRWQSMLITNNLDLDYQFRTDDFENLKYTLVIGGLNKGIITKNGLIVDAYADLYRSF</sequence>
<dbReference type="Proteomes" id="UP000634668">
    <property type="component" value="Unassembled WGS sequence"/>
</dbReference>
<keyword evidence="2" id="KW-1185">Reference proteome</keyword>
<proteinExistence type="predicted"/>
<evidence type="ECO:0000313" key="2">
    <source>
        <dbReference type="Proteomes" id="UP000634668"/>
    </source>
</evidence>